<dbReference type="Proteomes" id="UP000519023">
    <property type="component" value="Unassembled WGS sequence"/>
</dbReference>
<comment type="caution">
    <text evidence="1">The sequence shown here is derived from an EMBL/GenBank/DDBJ whole genome shotgun (WGS) entry which is preliminary data.</text>
</comment>
<evidence type="ECO:0000313" key="2">
    <source>
        <dbReference type="Proteomes" id="UP000519023"/>
    </source>
</evidence>
<reference evidence="1 2" key="1">
    <citation type="submission" date="2020-04" db="EMBL/GenBank/DDBJ databases">
        <title>Sphingobium sp. AR-3-1 isolated from Arctic soil.</title>
        <authorList>
            <person name="Dahal R.H."/>
            <person name="Chaudhary D.K."/>
        </authorList>
    </citation>
    <scope>NUCLEOTIDE SEQUENCE [LARGE SCALE GENOMIC DNA]</scope>
    <source>
        <strain evidence="1 2">AR-3-1</strain>
    </source>
</reference>
<protein>
    <submittedName>
        <fullName evidence="1">Uncharacterized protein</fullName>
    </submittedName>
</protein>
<proteinExistence type="predicted"/>
<organism evidence="1 2">
    <name type="scientific">Sphingobium psychrophilum</name>
    <dbReference type="NCBI Taxonomy" id="2728834"/>
    <lineage>
        <taxon>Bacteria</taxon>
        <taxon>Pseudomonadati</taxon>
        <taxon>Pseudomonadota</taxon>
        <taxon>Alphaproteobacteria</taxon>
        <taxon>Sphingomonadales</taxon>
        <taxon>Sphingomonadaceae</taxon>
        <taxon>Sphingobium</taxon>
    </lineage>
</organism>
<name>A0A7X9X0J1_9SPHN</name>
<keyword evidence="2" id="KW-1185">Reference proteome</keyword>
<accession>A0A7X9X0J1</accession>
<evidence type="ECO:0000313" key="1">
    <source>
        <dbReference type="EMBL" id="NML13232.1"/>
    </source>
</evidence>
<dbReference type="AlphaFoldDB" id="A0A7X9X0J1"/>
<gene>
    <name evidence="1" type="ORF">HHL08_24470</name>
</gene>
<sequence>MTQSIFRAFDYAAEIGTPLNLYVVVNLHETDKKSTATIFADIRHRFRDWLYYIRRTKRDICLKPIYIYALENPRDEHPHANWAVHIPPELEGEFRRKLPMWIKRAQGVCGIHDCDVQPINPDYAKKLAKYIVKATDPLYLAHFYLTDEANDQGTIYGKRAGVSPSLGHAVRRDANFRPRRRTYWQRAA</sequence>
<dbReference type="EMBL" id="JABBFV010000044">
    <property type="protein sequence ID" value="NML13232.1"/>
    <property type="molecule type" value="Genomic_DNA"/>
</dbReference>